<feature type="compositionally biased region" description="Low complexity" evidence="2">
    <location>
        <begin position="270"/>
        <end position="282"/>
    </location>
</feature>
<feature type="coiled-coil region" evidence="1">
    <location>
        <begin position="122"/>
        <end position="173"/>
    </location>
</feature>
<dbReference type="InterPro" id="IPR036097">
    <property type="entry name" value="HisK_dim/P_sf"/>
</dbReference>
<proteinExistence type="predicted"/>
<protein>
    <submittedName>
        <fullName evidence="3">Two component system sensor histidine kinase, GAF region</fullName>
    </submittedName>
</protein>
<evidence type="ECO:0000256" key="2">
    <source>
        <dbReference type="SAM" id="MobiDB-lite"/>
    </source>
</evidence>
<sequence length="282" mass="31978">MGSIQIDHKQILNLLSDNDIIGIVLIKGDEVRCLNHRICQFLGCDKDACKPPEVLENLRQDILEYREQNAHSRGAPYCISDMIELQRPDGEIAFFRFHTLSHATDDFHDQMQDVELFVFQDITAYNEKVLEIEKLLVDMEEAKMAQEENSNLLNEMLIQIKIAEQERAEKEKMQGVLELAAATCHELSQPLQYALGDVDYIASKNELDEDFGKAVASLKQSVVEMADIIKKIRGITSYKTMEYTTGVQMIDLDKSSSKDETSFDSDDSNYDISNSDDPGPSI</sequence>
<name>A0A2Z6AVN4_9BACT</name>
<organism evidence="3 4">
    <name type="scientific">Desulfovibrio ferrophilus</name>
    <dbReference type="NCBI Taxonomy" id="241368"/>
    <lineage>
        <taxon>Bacteria</taxon>
        <taxon>Pseudomonadati</taxon>
        <taxon>Thermodesulfobacteriota</taxon>
        <taxon>Desulfovibrionia</taxon>
        <taxon>Desulfovibrionales</taxon>
        <taxon>Desulfovibrionaceae</taxon>
        <taxon>Desulfovibrio</taxon>
    </lineage>
</organism>
<dbReference type="RefSeq" id="WP_126376397.1">
    <property type="nucleotide sequence ID" value="NZ_AP017378.1"/>
</dbReference>
<feature type="region of interest" description="Disordered" evidence="2">
    <location>
        <begin position="254"/>
        <end position="282"/>
    </location>
</feature>
<dbReference type="OrthoDB" id="9787818at2"/>
<gene>
    <name evidence="3" type="ORF">DFE_0552</name>
</gene>
<evidence type="ECO:0000313" key="4">
    <source>
        <dbReference type="Proteomes" id="UP000269883"/>
    </source>
</evidence>
<dbReference type="Gene3D" id="1.10.287.130">
    <property type="match status" value="1"/>
</dbReference>
<reference evidence="3 4" key="1">
    <citation type="journal article" date="2018" name="Sci. Adv.">
        <title>Multi-heme cytochromes provide a pathway for survival in energy-limited environments.</title>
        <authorList>
            <person name="Deng X."/>
            <person name="Dohmae N."/>
            <person name="Nealson K.H."/>
            <person name="Hashimoto K."/>
            <person name="Okamoto A."/>
        </authorList>
    </citation>
    <scope>NUCLEOTIDE SEQUENCE [LARGE SCALE GENOMIC DNA]</scope>
    <source>
        <strain evidence="3 4">IS5</strain>
    </source>
</reference>
<evidence type="ECO:0000256" key="1">
    <source>
        <dbReference type="SAM" id="Coils"/>
    </source>
</evidence>
<keyword evidence="4" id="KW-1185">Reference proteome</keyword>
<evidence type="ECO:0000313" key="3">
    <source>
        <dbReference type="EMBL" id="BBD07278.1"/>
    </source>
</evidence>
<keyword evidence="3" id="KW-0418">Kinase</keyword>
<dbReference type="GO" id="GO:0000155">
    <property type="term" value="F:phosphorelay sensor kinase activity"/>
    <property type="evidence" value="ECO:0007669"/>
    <property type="project" value="InterPro"/>
</dbReference>
<dbReference type="EMBL" id="AP017378">
    <property type="protein sequence ID" value="BBD07278.1"/>
    <property type="molecule type" value="Genomic_DNA"/>
</dbReference>
<dbReference type="Proteomes" id="UP000269883">
    <property type="component" value="Chromosome"/>
</dbReference>
<dbReference type="SUPFAM" id="SSF47384">
    <property type="entry name" value="Homodimeric domain of signal transducing histidine kinase"/>
    <property type="match status" value="1"/>
</dbReference>
<keyword evidence="3" id="KW-0808">Transferase</keyword>
<accession>A0A2Z6AVN4</accession>
<dbReference type="AlphaFoldDB" id="A0A2Z6AVN4"/>
<keyword evidence="1" id="KW-0175">Coiled coil</keyword>
<dbReference type="KEGG" id="dfl:DFE_0552"/>